<gene>
    <name evidence="1" type="ORF">JZ751_002404</name>
</gene>
<dbReference type="EMBL" id="JAFBMS010001004">
    <property type="protein sequence ID" value="KAG9329681.1"/>
    <property type="molecule type" value="Genomic_DNA"/>
</dbReference>
<organism evidence="1 2">
    <name type="scientific">Albula glossodonta</name>
    <name type="common">roundjaw bonefish</name>
    <dbReference type="NCBI Taxonomy" id="121402"/>
    <lineage>
        <taxon>Eukaryota</taxon>
        <taxon>Metazoa</taxon>
        <taxon>Chordata</taxon>
        <taxon>Craniata</taxon>
        <taxon>Vertebrata</taxon>
        <taxon>Euteleostomi</taxon>
        <taxon>Actinopterygii</taxon>
        <taxon>Neopterygii</taxon>
        <taxon>Teleostei</taxon>
        <taxon>Albuliformes</taxon>
        <taxon>Albulidae</taxon>
        <taxon>Albula</taxon>
    </lineage>
</organism>
<dbReference type="AlphaFoldDB" id="A0A8T2MUL0"/>
<keyword evidence="2" id="KW-1185">Reference proteome</keyword>
<name>A0A8T2MUL0_9TELE</name>
<evidence type="ECO:0000313" key="2">
    <source>
        <dbReference type="Proteomes" id="UP000824540"/>
    </source>
</evidence>
<proteinExistence type="predicted"/>
<reference evidence="1" key="1">
    <citation type="thesis" date="2021" institute="BYU ScholarsArchive" country="Provo, UT, USA">
        <title>Applications of and Algorithms for Genome Assembly and Genomic Analyses with an Emphasis on Marine Teleosts.</title>
        <authorList>
            <person name="Pickett B.D."/>
        </authorList>
    </citation>
    <scope>NUCLEOTIDE SEQUENCE</scope>
    <source>
        <strain evidence="1">HI-2016</strain>
    </source>
</reference>
<comment type="caution">
    <text evidence="1">The sequence shown here is derived from an EMBL/GenBank/DDBJ whole genome shotgun (WGS) entry which is preliminary data.</text>
</comment>
<evidence type="ECO:0000313" key="1">
    <source>
        <dbReference type="EMBL" id="KAG9329681.1"/>
    </source>
</evidence>
<dbReference type="Proteomes" id="UP000824540">
    <property type="component" value="Unassembled WGS sequence"/>
</dbReference>
<protein>
    <submittedName>
        <fullName evidence="1">Uncharacterized protein</fullName>
    </submittedName>
</protein>
<accession>A0A8T2MUL0</accession>
<sequence length="182" mass="20335">MEIFVVRVSQFSRADTVRCVKSCQPNDITCILDPIQSFSHTGESLTQSQSDRGFDRQVGPDLGLTSARLPPTPSITVWVAGSHRSHVWAHGAARWGVCVNRPHRSAGSSGWFQPIKPLSETHTAEQRPSHSAHSYAGGRSGWWTTPLCWSPFRCNQRRSAPALRTQNTESLTFHKQMNWSQP</sequence>